<accession>A0ABT0C322</accession>
<keyword evidence="3" id="KW-1185">Reference proteome</keyword>
<sequence length="199" mass="22641">MIQIEDIVVSSDILTEKFICNLEACQGECCIEGDAGAPVEKNEVAELEKVLPVVWDELSPEAQAVIKKQGVVYTDQDGDLVTSIVGNKNCVFTCYDEKGCCYCAIEKAYREGKCNFYKPISCHLYPIRIENYGPYTAVNYHRWDVCKAAVILGKMKGVPVYQFLKEPLIRKFGADWYQMLSDCAEEWTKQNRGEDEEKY</sequence>
<proteinExistence type="inferred from homology"/>
<gene>
    <name evidence="2" type="ORF">MUN53_12505</name>
</gene>
<dbReference type="RefSeq" id="WP_243325813.1">
    <property type="nucleotide sequence ID" value="NZ_JAKZMM010000033.1"/>
</dbReference>
<evidence type="ECO:0000313" key="2">
    <source>
        <dbReference type="EMBL" id="MCJ2381418.1"/>
    </source>
</evidence>
<dbReference type="Proteomes" id="UP001165444">
    <property type="component" value="Unassembled WGS sequence"/>
</dbReference>
<name>A0ABT0C322_9BACT</name>
<evidence type="ECO:0000256" key="1">
    <source>
        <dbReference type="ARBA" id="ARBA00093770"/>
    </source>
</evidence>
<dbReference type="Pfam" id="PF11307">
    <property type="entry name" value="DUF3109"/>
    <property type="match status" value="1"/>
</dbReference>
<protein>
    <submittedName>
        <fullName evidence="2">DUF3109 family protein</fullName>
    </submittedName>
</protein>
<dbReference type="InterPro" id="IPR021458">
    <property type="entry name" value="Rv0495c"/>
</dbReference>
<dbReference type="EMBL" id="JAKZMM010000033">
    <property type="protein sequence ID" value="MCJ2381418.1"/>
    <property type="molecule type" value="Genomic_DNA"/>
</dbReference>
<comment type="similarity">
    <text evidence="1">Belongs to the Rv0495c family.</text>
</comment>
<reference evidence="2 3" key="1">
    <citation type="submission" date="2022-03" db="EMBL/GenBank/DDBJ databases">
        <title>Parabacteroides sp. nov. isolated from swine feces.</title>
        <authorList>
            <person name="Bak J.E."/>
        </authorList>
    </citation>
    <scope>NUCLEOTIDE SEQUENCE [LARGE SCALE GENOMIC DNA]</scope>
    <source>
        <strain evidence="2 3">AGMB00274</strain>
    </source>
</reference>
<organism evidence="2 3">
    <name type="scientific">Parabacteroides faecalis</name>
    <dbReference type="NCBI Taxonomy" id="2924040"/>
    <lineage>
        <taxon>Bacteria</taxon>
        <taxon>Pseudomonadati</taxon>
        <taxon>Bacteroidota</taxon>
        <taxon>Bacteroidia</taxon>
        <taxon>Bacteroidales</taxon>
        <taxon>Tannerellaceae</taxon>
        <taxon>Parabacteroides</taxon>
    </lineage>
</organism>
<evidence type="ECO:0000313" key="3">
    <source>
        <dbReference type="Proteomes" id="UP001165444"/>
    </source>
</evidence>
<comment type="caution">
    <text evidence="2">The sequence shown here is derived from an EMBL/GenBank/DDBJ whole genome shotgun (WGS) entry which is preliminary data.</text>
</comment>